<dbReference type="PROSITE" id="PS00708">
    <property type="entry name" value="PRO_ENDOPEP_SER"/>
    <property type="match status" value="1"/>
</dbReference>
<keyword evidence="5" id="KW-1185">Reference proteome</keyword>
<dbReference type="GO" id="GO:0006508">
    <property type="term" value="P:proteolysis"/>
    <property type="evidence" value="ECO:0007669"/>
    <property type="project" value="InterPro"/>
</dbReference>
<evidence type="ECO:0000313" key="5">
    <source>
        <dbReference type="Proteomes" id="UP000251993"/>
    </source>
</evidence>
<gene>
    <name evidence="4" type="ORF">DR864_20470</name>
</gene>
<evidence type="ECO:0000313" key="4">
    <source>
        <dbReference type="EMBL" id="AXE19954.1"/>
    </source>
</evidence>
<feature type="chain" id="PRO_5016592789" evidence="2">
    <location>
        <begin position="20"/>
        <end position="455"/>
    </location>
</feature>
<name>A0A344TMT3_9BACT</name>
<feature type="signal peptide" evidence="2">
    <location>
        <begin position="1"/>
        <end position="19"/>
    </location>
</feature>
<dbReference type="PANTHER" id="PTHR43265:SF1">
    <property type="entry name" value="ESTERASE ESTD"/>
    <property type="match status" value="1"/>
</dbReference>
<dbReference type="Pfam" id="PF02129">
    <property type="entry name" value="Peptidase_S15"/>
    <property type="match status" value="1"/>
</dbReference>
<keyword evidence="2" id="KW-0732">Signal</keyword>
<dbReference type="Gene3D" id="3.40.50.1820">
    <property type="entry name" value="alpha/beta hydrolase"/>
    <property type="match status" value="1"/>
</dbReference>
<feature type="domain" description="Xaa-Pro dipeptidyl-peptidase-like" evidence="3">
    <location>
        <begin position="143"/>
        <end position="399"/>
    </location>
</feature>
<dbReference type="InterPro" id="IPR000383">
    <property type="entry name" value="Xaa-Pro-like_dom"/>
</dbReference>
<evidence type="ECO:0000256" key="1">
    <source>
        <dbReference type="ARBA" id="ARBA00022801"/>
    </source>
</evidence>
<dbReference type="PANTHER" id="PTHR43265">
    <property type="entry name" value="ESTERASE ESTD"/>
    <property type="match status" value="1"/>
</dbReference>
<dbReference type="SUPFAM" id="SSF53474">
    <property type="entry name" value="alpha/beta-Hydrolases"/>
    <property type="match status" value="1"/>
</dbReference>
<dbReference type="RefSeq" id="WP_114068720.1">
    <property type="nucleotide sequence ID" value="NZ_CP030850.1"/>
</dbReference>
<evidence type="ECO:0000256" key="2">
    <source>
        <dbReference type="SAM" id="SignalP"/>
    </source>
</evidence>
<organism evidence="4 5">
    <name type="scientific">Runella rosea</name>
    <dbReference type="NCBI Taxonomy" id="2259595"/>
    <lineage>
        <taxon>Bacteria</taxon>
        <taxon>Pseudomonadati</taxon>
        <taxon>Bacteroidota</taxon>
        <taxon>Cytophagia</taxon>
        <taxon>Cytophagales</taxon>
        <taxon>Spirosomataceae</taxon>
        <taxon>Runella</taxon>
    </lineage>
</organism>
<dbReference type="OrthoDB" id="9809549at2"/>
<dbReference type="GO" id="GO:0004252">
    <property type="term" value="F:serine-type endopeptidase activity"/>
    <property type="evidence" value="ECO:0007669"/>
    <property type="project" value="InterPro"/>
</dbReference>
<dbReference type="AlphaFoldDB" id="A0A344TMT3"/>
<accession>A0A344TMT3</accession>
<protein>
    <submittedName>
        <fullName evidence="4">Alpha/beta hydrolase</fullName>
    </submittedName>
</protein>
<dbReference type="Proteomes" id="UP000251993">
    <property type="component" value="Chromosome"/>
</dbReference>
<dbReference type="InterPro" id="IPR029058">
    <property type="entry name" value="AB_hydrolase_fold"/>
</dbReference>
<dbReference type="KEGG" id="run:DR864_20470"/>
<sequence>MKLFALYSLCFFFAFHAFGQTYYEGTIGPLKFGLKVQKEEQKAALYIPEQGLFEYAVKAPVFRNDSLIADLKEFGTVLSGKVNTETFSGQWKQNGFPAPLALKRVEQLSFLKRPQVPVPPFPYESENVNFTNADQSIQFGGTLTFPKGKGKFPTVILITGSGQQDRDETLFGHKPFWVIADALSREGFAVLRIDDRGVGETTGKVGTSADYAQDVLAALRFLKSRKEINPKKIGLMGHSEGGMIAPMVAAQSKDVAFIVSLAGLGVGGRALLLKQSDDILAKTGTNAAYRANVQSLNAALYEVAFRLPLEGDIKDSLQLAFDNWLKSQPDAVLGQMGFKSETGKKSVTRQFDQIGSKWYRYFLKYDPQPILAQIKIPVLSLNGSNDVQVSAKENLAGFEKGLTAAGNKNFKTMELPGLNHLFQKCQKCTSAEYGMLEETFSPDALKVILDWLKKQ</sequence>
<evidence type="ECO:0000259" key="3">
    <source>
        <dbReference type="Pfam" id="PF02129"/>
    </source>
</evidence>
<keyword evidence="1 4" id="KW-0378">Hydrolase</keyword>
<dbReference type="EMBL" id="CP030850">
    <property type="protein sequence ID" value="AXE19954.1"/>
    <property type="molecule type" value="Genomic_DNA"/>
</dbReference>
<dbReference type="InterPro" id="IPR002471">
    <property type="entry name" value="Pept_S9_AS"/>
</dbReference>
<proteinExistence type="predicted"/>
<dbReference type="InterPro" id="IPR053145">
    <property type="entry name" value="AB_hydrolase_Est10"/>
</dbReference>
<dbReference type="GO" id="GO:0052689">
    <property type="term" value="F:carboxylic ester hydrolase activity"/>
    <property type="evidence" value="ECO:0007669"/>
    <property type="project" value="TreeGrafter"/>
</dbReference>
<reference evidence="4 5" key="1">
    <citation type="submission" date="2018-07" db="EMBL/GenBank/DDBJ databases">
        <title>Genome sequencing of Runella.</title>
        <authorList>
            <person name="Baek M.-G."/>
            <person name="Yi H."/>
        </authorList>
    </citation>
    <scope>NUCLEOTIDE SEQUENCE [LARGE SCALE GENOMIC DNA]</scope>
    <source>
        <strain evidence="4 5">HYN0085</strain>
    </source>
</reference>